<dbReference type="EMBL" id="JBCGBO010000007">
    <property type="protein sequence ID" value="KAK9188767.1"/>
    <property type="molecule type" value="Genomic_DNA"/>
</dbReference>
<evidence type="ECO:0000313" key="3">
    <source>
        <dbReference type="Proteomes" id="UP001428341"/>
    </source>
</evidence>
<evidence type="ECO:0000256" key="1">
    <source>
        <dbReference type="SAM" id="MobiDB-lite"/>
    </source>
</evidence>
<accession>A0AAP0LWN7</accession>
<feature type="region of interest" description="Disordered" evidence="1">
    <location>
        <begin position="1"/>
        <end position="24"/>
    </location>
</feature>
<feature type="region of interest" description="Disordered" evidence="1">
    <location>
        <begin position="381"/>
        <end position="410"/>
    </location>
</feature>
<evidence type="ECO:0000313" key="2">
    <source>
        <dbReference type="EMBL" id="KAK9188767.1"/>
    </source>
</evidence>
<dbReference type="PANTHER" id="PTHR47067:SF16">
    <property type="entry name" value="TPX2 (TARGETING PROTEIN FOR XKLP2) PROTEIN FAMILY"/>
    <property type="match status" value="1"/>
</dbReference>
<evidence type="ECO:0008006" key="4">
    <source>
        <dbReference type="Google" id="ProtNLM"/>
    </source>
</evidence>
<dbReference type="PANTHER" id="PTHR47067">
    <property type="entry name" value="TPX2 (TARGETING PROTEIN FOR XKLP2) PROTEIN FAMILY-RELATED"/>
    <property type="match status" value="1"/>
</dbReference>
<gene>
    <name evidence="2" type="ORF">WN944_020172</name>
</gene>
<feature type="region of interest" description="Disordered" evidence="1">
    <location>
        <begin position="517"/>
        <end position="571"/>
    </location>
</feature>
<feature type="compositionally biased region" description="Polar residues" evidence="1">
    <location>
        <begin position="339"/>
        <end position="348"/>
    </location>
</feature>
<name>A0AAP0LWN7_9ROSI</name>
<dbReference type="Proteomes" id="UP001428341">
    <property type="component" value="Unassembled WGS sequence"/>
</dbReference>
<organism evidence="2 3">
    <name type="scientific">Citrus x changshan-huyou</name>
    <dbReference type="NCBI Taxonomy" id="2935761"/>
    <lineage>
        <taxon>Eukaryota</taxon>
        <taxon>Viridiplantae</taxon>
        <taxon>Streptophyta</taxon>
        <taxon>Embryophyta</taxon>
        <taxon>Tracheophyta</taxon>
        <taxon>Spermatophyta</taxon>
        <taxon>Magnoliopsida</taxon>
        <taxon>eudicotyledons</taxon>
        <taxon>Gunneridae</taxon>
        <taxon>Pentapetalae</taxon>
        <taxon>rosids</taxon>
        <taxon>malvids</taxon>
        <taxon>Sapindales</taxon>
        <taxon>Rutaceae</taxon>
        <taxon>Aurantioideae</taxon>
        <taxon>Citrus</taxon>
    </lineage>
</organism>
<reference evidence="2 3" key="1">
    <citation type="submission" date="2024-05" db="EMBL/GenBank/DDBJ databases">
        <title>Haplotype-resolved chromosome-level genome assembly of Huyou (Citrus changshanensis).</title>
        <authorList>
            <person name="Miao C."/>
            <person name="Chen W."/>
            <person name="Wu Y."/>
            <person name="Wang L."/>
            <person name="Zhao S."/>
            <person name="Grierson D."/>
            <person name="Xu C."/>
            <person name="Chen K."/>
        </authorList>
    </citation>
    <scope>NUCLEOTIDE SEQUENCE [LARGE SCALE GENOMIC DNA]</scope>
    <source>
        <strain evidence="2">01-14</strain>
        <tissue evidence="2">Leaf</tissue>
    </source>
</reference>
<protein>
    <recommendedName>
        <fullName evidence="4">TPX2 C-terminal domain-containing protein</fullName>
    </recommendedName>
</protein>
<sequence>MGESAVLLRSFSHPSDASREAREGDPIRALTESISFGRFMSESLAWEKWSTFSHNRYLEEVERFSKPGTVAEKKAYFEAHYKKKAAMKAAAAVEEANAAANEIPGLKTTTEILDNSPTDTDSAKENRHMAIKEQKEQRFSHTCADSHMDTVTADEISHVVADDLLKSESPNAEVAPTEANVCYSINTEYDLGDADLKKGEAVIEYAVNVENPTQDDNLKQLQNPDFHYKIEASSLERMPNKEVADEENSASSSKKKLASCPPKLPSESGLSRFVSYKTNHASSLPAARNVNNITASNEEAVGDSNGKKRVVPKSLQKSFIFSPRTTETSKASLKKPKDSSTPIRTPTRASVNGISMHLSKLFQSEDKRSKIAIGSSVSGGITEAGRLQSPSPDLKSSTSNGSKRRSPCITSPFSFRSEERFFQKLEEKNKAKEAEKGRLETRSKDKAECDIKKVQQSTSFEAKQNKDLCCGSHLPNAHMKKEKAEHDIKKLRQSTGFKSISSANCPLTTKQIKKRPLCQPCSPKLGGKPRPTPTVVLDSSSRPPRKPSVNTESSKTCSVTSLPKLGRRPTSNTVLDAHARPLWRSSMNTGTFKRTIDKNNESTNRSVTSLPKKNARENASPNIQV</sequence>
<dbReference type="AlphaFoldDB" id="A0AAP0LWN7"/>
<feature type="compositionally biased region" description="Polar residues" evidence="1">
    <location>
        <begin position="388"/>
        <end position="401"/>
    </location>
</feature>
<feature type="region of interest" description="Disordered" evidence="1">
    <location>
        <begin position="233"/>
        <end position="266"/>
    </location>
</feature>
<comment type="caution">
    <text evidence="2">The sequence shown here is derived from an EMBL/GenBank/DDBJ whole genome shotgun (WGS) entry which is preliminary data.</text>
</comment>
<keyword evidence="3" id="KW-1185">Reference proteome</keyword>
<feature type="region of interest" description="Disordered" evidence="1">
    <location>
        <begin position="585"/>
        <end position="625"/>
    </location>
</feature>
<feature type="compositionally biased region" description="Polar residues" evidence="1">
    <location>
        <begin position="537"/>
        <end position="561"/>
    </location>
</feature>
<feature type="compositionally biased region" description="Polar residues" evidence="1">
    <location>
        <begin position="601"/>
        <end position="625"/>
    </location>
</feature>
<proteinExistence type="predicted"/>
<dbReference type="InterPro" id="IPR044216">
    <property type="entry name" value="WDL7"/>
</dbReference>
<feature type="region of interest" description="Disordered" evidence="1">
    <location>
        <begin position="322"/>
        <end position="348"/>
    </location>
</feature>
<feature type="compositionally biased region" description="Polar residues" evidence="1">
    <location>
        <begin position="322"/>
        <end position="331"/>
    </location>
</feature>